<feature type="domain" description="Tf2-1-like SH3-like" evidence="1">
    <location>
        <begin position="162"/>
        <end position="224"/>
    </location>
</feature>
<dbReference type="Proteomes" id="UP000507222">
    <property type="component" value="Unassembled WGS sequence"/>
</dbReference>
<proteinExistence type="predicted"/>
<dbReference type="PANTHER" id="PTHR37984">
    <property type="entry name" value="PROTEIN CBG26694"/>
    <property type="match status" value="1"/>
</dbReference>
<dbReference type="Pfam" id="PF24626">
    <property type="entry name" value="SH3_Tf2-1"/>
    <property type="match status" value="1"/>
</dbReference>
<dbReference type="PANTHER" id="PTHR37984:SF5">
    <property type="entry name" value="PROTEIN NYNRIN-LIKE"/>
    <property type="match status" value="1"/>
</dbReference>
<gene>
    <name evidence="2" type="ORF">CURHAP_LOCUS20394</name>
</gene>
<dbReference type="InterPro" id="IPR050951">
    <property type="entry name" value="Retrovirus_Pol_polyprotein"/>
</dbReference>
<accession>A0A6J5UDF6</accession>
<sequence length="256" mass="29146">METIHEFKFINKSSGGVEEKQQARLARVLDAAATDHWGQDRRGYMQCNSMHDQACTDKNVENLHIQARGDGGDAYIVDMKLFELTRSAIACRSFAVITRGLKSFRVLGANYERTKSDVHSVEEFVATLQQIHSTTKQRLEDANVKYKQVADVKHRHVEFEVGDFVWAILTKDHFPAREYNKLAARKISPVEIVAKINPNAYRLKLPSHIRNADVFNVKHLCPYHGDSSDEEELNSGMNSSQLVEDDATRIAHNFLF</sequence>
<protein>
    <recommendedName>
        <fullName evidence="1">Tf2-1-like SH3-like domain-containing protein</fullName>
    </recommendedName>
</protein>
<organism evidence="2 3">
    <name type="scientific">Prunus armeniaca</name>
    <name type="common">Apricot</name>
    <name type="synonym">Armeniaca vulgaris</name>
    <dbReference type="NCBI Taxonomy" id="36596"/>
    <lineage>
        <taxon>Eukaryota</taxon>
        <taxon>Viridiplantae</taxon>
        <taxon>Streptophyta</taxon>
        <taxon>Embryophyta</taxon>
        <taxon>Tracheophyta</taxon>
        <taxon>Spermatophyta</taxon>
        <taxon>Magnoliopsida</taxon>
        <taxon>eudicotyledons</taxon>
        <taxon>Gunneridae</taxon>
        <taxon>Pentapetalae</taxon>
        <taxon>rosids</taxon>
        <taxon>fabids</taxon>
        <taxon>Rosales</taxon>
        <taxon>Rosaceae</taxon>
        <taxon>Amygdaloideae</taxon>
        <taxon>Amygdaleae</taxon>
        <taxon>Prunus</taxon>
    </lineage>
</organism>
<dbReference type="InterPro" id="IPR056924">
    <property type="entry name" value="SH3_Tf2-1"/>
</dbReference>
<evidence type="ECO:0000313" key="2">
    <source>
        <dbReference type="EMBL" id="CAB4273185.1"/>
    </source>
</evidence>
<evidence type="ECO:0000313" key="3">
    <source>
        <dbReference type="Proteomes" id="UP000507222"/>
    </source>
</evidence>
<name>A0A6J5UDF6_PRUAR</name>
<reference evidence="2 3" key="1">
    <citation type="submission" date="2020-05" db="EMBL/GenBank/DDBJ databases">
        <authorList>
            <person name="Campoy J."/>
            <person name="Schneeberger K."/>
            <person name="Spophaly S."/>
        </authorList>
    </citation>
    <scope>NUCLEOTIDE SEQUENCE [LARGE SCALE GENOMIC DNA]</scope>
    <source>
        <strain evidence="2">PruArmRojPasFocal</strain>
    </source>
</reference>
<dbReference type="EMBL" id="CAEKDK010000003">
    <property type="protein sequence ID" value="CAB4273185.1"/>
    <property type="molecule type" value="Genomic_DNA"/>
</dbReference>
<dbReference type="AlphaFoldDB" id="A0A6J5UDF6"/>
<evidence type="ECO:0000259" key="1">
    <source>
        <dbReference type="Pfam" id="PF24626"/>
    </source>
</evidence>